<dbReference type="RefSeq" id="WP_109326067.1">
    <property type="nucleotide sequence ID" value="NZ_CP029353.1"/>
</dbReference>
<feature type="domain" description="Methyltransferase" evidence="5">
    <location>
        <begin position="120"/>
        <end position="207"/>
    </location>
</feature>
<dbReference type="InterPro" id="IPR019874">
    <property type="entry name" value="RF_methyltr_PrmC"/>
</dbReference>
<comment type="function">
    <text evidence="4">Methylates the class 1 translation termination release factors RF1/PrfA and RF2/PrfB on the glutamine residue of the universally conserved GGQ motif.</text>
</comment>
<feature type="domain" description="Release factor glutamine methyltransferase N-terminal" evidence="6">
    <location>
        <begin position="11"/>
        <end position="80"/>
    </location>
</feature>
<dbReference type="EMBL" id="CP029353">
    <property type="protein sequence ID" value="AWK86215.1"/>
    <property type="molecule type" value="Genomic_DNA"/>
</dbReference>
<evidence type="ECO:0000256" key="3">
    <source>
        <dbReference type="ARBA" id="ARBA00022691"/>
    </source>
</evidence>
<dbReference type="PANTHER" id="PTHR18895:SF74">
    <property type="entry name" value="MTRF1L RELEASE FACTOR GLUTAMINE METHYLTRANSFERASE"/>
    <property type="match status" value="1"/>
</dbReference>
<proteinExistence type="inferred from homology"/>
<keyword evidence="1 4" id="KW-0489">Methyltransferase</keyword>
<evidence type="ECO:0000256" key="4">
    <source>
        <dbReference type="HAMAP-Rule" id="MF_02126"/>
    </source>
</evidence>
<dbReference type="InterPro" id="IPR040758">
    <property type="entry name" value="PrmC_N"/>
</dbReference>
<dbReference type="InterPro" id="IPR029063">
    <property type="entry name" value="SAM-dependent_MTases_sf"/>
</dbReference>
<evidence type="ECO:0000259" key="6">
    <source>
        <dbReference type="Pfam" id="PF17827"/>
    </source>
</evidence>
<dbReference type="NCBIfam" id="TIGR00536">
    <property type="entry name" value="hemK_fam"/>
    <property type="match status" value="1"/>
</dbReference>
<dbReference type="SUPFAM" id="SSF53335">
    <property type="entry name" value="S-adenosyl-L-methionine-dependent methyltransferases"/>
    <property type="match status" value="1"/>
</dbReference>
<dbReference type="InterPro" id="IPR004556">
    <property type="entry name" value="HemK-like"/>
</dbReference>
<dbReference type="PANTHER" id="PTHR18895">
    <property type="entry name" value="HEMK METHYLTRANSFERASE"/>
    <property type="match status" value="1"/>
</dbReference>
<evidence type="ECO:0000256" key="2">
    <source>
        <dbReference type="ARBA" id="ARBA00022679"/>
    </source>
</evidence>
<dbReference type="KEGG" id="azz:DEW08_08095"/>
<keyword evidence="3 4" id="KW-0949">S-adenosyl-L-methionine</keyword>
<dbReference type="Pfam" id="PF13847">
    <property type="entry name" value="Methyltransf_31"/>
    <property type="match status" value="1"/>
</dbReference>
<feature type="binding site" evidence="4">
    <location>
        <position position="192"/>
    </location>
    <ligand>
        <name>S-adenosyl-L-methionine</name>
        <dbReference type="ChEBI" id="CHEBI:59789"/>
    </ligand>
</feature>
<dbReference type="PROSITE" id="PS00092">
    <property type="entry name" value="N6_MTASE"/>
    <property type="match status" value="1"/>
</dbReference>
<dbReference type="Gene3D" id="1.10.8.10">
    <property type="entry name" value="DNA helicase RuvA subunit, C-terminal domain"/>
    <property type="match status" value="1"/>
</dbReference>
<organism evidence="7 8">
    <name type="scientific">Azospirillum thermophilum</name>
    <dbReference type="NCBI Taxonomy" id="2202148"/>
    <lineage>
        <taxon>Bacteria</taxon>
        <taxon>Pseudomonadati</taxon>
        <taxon>Pseudomonadota</taxon>
        <taxon>Alphaproteobacteria</taxon>
        <taxon>Rhodospirillales</taxon>
        <taxon>Azospirillaceae</taxon>
        <taxon>Azospirillum</taxon>
    </lineage>
</organism>
<feature type="binding site" evidence="4">
    <location>
        <begin position="192"/>
        <end position="195"/>
    </location>
    <ligand>
        <name>substrate</name>
    </ligand>
</feature>
<evidence type="ECO:0000313" key="8">
    <source>
        <dbReference type="Proteomes" id="UP000245629"/>
    </source>
</evidence>
<dbReference type="Gene3D" id="3.40.50.150">
    <property type="entry name" value="Vaccinia Virus protein VP39"/>
    <property type="match status" value="1"/>
</dbReference>
<dbReference type="HAMAP" id="MF_02126">
    <property type="entry name" value="RF_methyltr_PrmC"/>
    <property type="match status" value="1"/>
</dbReference>
<dbReference type="Proteomes" id="UP000245629">
    <property type="component" value="Chromosome 2"/>
</dbReference>
<sequence length="290" mass="30506">MSGPSASLRALRRSAEQRLRDAGVETPELDARLLIEHGLGLTREEVVLNPERSVSELDAARVRALVERRAAREPVGRIVGQRAFWTIELALTPDTLEPRPDTETVVEAVLALLPDRKAPLRLLDLGTGTGCILLALLAELPNATGLGIDVSPGAAKAAARNAALNGLAERAVFRTGDWGAGLTGRFDVVVSNPPYIPSADIAGLQPEVRDHDPLRALDGGPDGLEPYRIIARQLPGLLAPGGIAALEVGQGQAGEVARLLATSGLCEISVLRDLGGVERCVRGRNGLPVG</sequence>
<dbReference type="GO" id="GO:0102559">
    <property type="term" value="F:peptide chain release factor N(5)-glutamine methyltransferase activity"/>
    <property type="evidence" value="ECO:0007669"/>
    <property type="project" value="UniProtKB-EC"/>
</dbReference>
<keyword evidence="2 4" id="KW-0808">Transferase</keyword>
<protein>
    <recommendedName>
        <fullName evidence="4">Release factor glutamine methyltransferase</fullName>
        <shortName evidence="4">RF MTase</shortName>
        <ecNumber evidence="4">2.1.1.297</ecNumber>
    </recommendedName>
    <alternativeName>
        <fullName evidence="4">N5-glutamine methyltransferase PrmC</fullName>
    </alternativeName>
    <alternativeName>
        <fullName evidence="4">Protein-(glutamine-N5) MTase PrmC</fullName>
    </alternativeName>
    <alternativeName>
        <fullName evidence="4">Protein-glutamine N-methyltransferase PrmC</fullName>
    </alternativeName>
</protein>
<dbReference type="GO" id="GO:0032259">
    <property type="term" value="P:methylation"/>
    <property type="evidence" value="ECO:0007669"/>
    <property type="project" value="UniProtKB-KW"/>
</dbReference>
<evidence type="ECO:0000256" key="1">
    <source>
        <dbReference type="ARBA" id="ARBA00022603"/>
    </source>
</evidence>
<dbReference type="InterPro" id="IPR002052">
    <property type="entry name" value="DNA_methylase_N6_adenine_CS"/>
</dbReference>
<dbReference type="InterPro" id="IPR050320">
    <property type="entry name" value="N5-glutamine_MTase"/>
</dbReference>
<feature type="binding site" evidence="4">
    <location>
        <position position="178"/>
    </location>
    <ligand>
        <name>S-adenosyl-L-methionine</name>
        <dbReference type="ChEBI" id="CHEBI:59789"/>
    </ligand>
</feature>
<gene>
    <name evidence="4 7" type="primary">prmC</name>
    <name evidence="7" type="ORF">DEW08_08095</name>
</gene>
<evidence type="ECO:0000313" key="7">
    <source>
        <dbReference type="EMBL" id="AWK86215.1"/>
    </source>
</evidence>
<name>A0A2S2CP51_9PROT</name>
<dbReference type="EC" id="2.1.1.297" evidence="4"/>
<dbReference type="OrthoDB" id="9800643at2"/>
<dbReference type="Pfam" id="PF17827">
    <property type="entry name" value="PrmC_N"/>
    <property type="match status" value="1"/>
</dbReference>
<dbReference type="GO" id="GO:0003676">
    <property type="term" value="F:nucleic acid binding"/>
    <property type="evidence" value="ECO:0007669"/>
    <property type="project" value="InterPro"/>
</dbReference>
<dbReference type="CDD" id="cd02440">
    <property type="entry name" value="AdoMet_MTases"/>
    <property type="match status" value="1"/>
</dbReference>
<feature type="binding site" evidence="4">
    <location>
        <position position="149"/>
    </location>
    <ligand>
        <name>S-adenosyl-L-methionine</name>
        <dbReference type="ChEBI" id="CHEBI:59789"/>
    </ligand>
</feature>
<reference evidence="8" key="1">
    <citation type="submission" date="2018-05" db="EMBL/GenBank/DDBJ databases">
        <title>Azospirillum thermophila sp. nov., a novel isolated from hot spring.</title>
        <authorList>
            <person name="Zhao Z."/>
        </authorList>
    </citation>
    <scope>NUCLEOTIDE SEQUENCE [LARGE SCALE GENOMIC DNA]</scope>
    <source>
        <strain evidence="8">CFH 70021</strain>
    </source>
</reference>
<dbReference type="NCBIfam" id="TIGR03534">
    <property type="entry name" value="RF_mod_PrmC"/>
    <property type="match status" value="1"/>
</dbReference>
<feature type="binding site" evidence="4">
    <location>
        <begin position="126"/>
        <end position="130"/>
    </location>
    <ligand>
        <name>S-adenosyl-L-methionine</name>
        <dbReference type="ChEBI" id="CHEBI:59789"/>
    </ligand>
</feature>
<keyword evidence="8" id="KW-1185">Reference proteome</keyword>
<dbReference type="InterPro" id="IPR025714">
    <property type="entry name" value="Methyltranfer_dom"/>
</dbReference>
<evidence type="ECO:0000259" key="5">
    <source>
        <dbReference type="Pfam" id="PF13847"/>
    </source>
</evidence>
<comment type="catalytic activity">
    <reaction evidence="4">
        <text>L-glutaminyl-[peptide chain release factor] + S-adenosyl-L-methionine = N(5)-methyl-L-glutaminyl-[peptide chain release factor] + S-adenosyl-L-homocysteine + H(+)</text>
        <dbReference type="Rhea" id="RHEA:42896"/>
        <dbReference type="Rhea" id="RHEA-COMP:10271"/>
        <dbReference type="Rhea" id="RHEA-COMP:10272"/>
        <dbReference type="ChEBI" id="CHEBI:15378"/>
        <dbReference type="ChEBI" id="CHEBI:30011"/>
        <dbReference type="ChEBI" id="CHEBI:57856"/>
        <dbReference type="ChEBI" id="CHEBI:59789"/>
        <dbReference type="ChEBI" id="CHEBI:61891"/>
        <dbReference type="EC" id="2.1.1.297"/>
    </reaction>
</comment>
<dbReference type="AlphaFoldDB" id="A0A2S2CP51"/>
<comment type="similarity">
    <text evidence="4">Belongs to the protein N5-glutamine methyltransferase family. PrmC subfamily.</text>
</comment>
<accession>A0A2S2CP51</accession>